<comment type="caution">
    <text evidence="10">The sequence shown here is derived from an EMBL/GenBank/DDBJ whole genome shotgun (WGS) entry which is preliminary data.</text>
</comment>
<keyword evidence="3" id="KW-0813">Transport</keyword>
<evidence type="ECO:0000256" key="3">
    <source>
        <dbReference type="ARBA" id="ARBA00022448"/>
    </source>
</evidence>
<keyword evidence="11" id="KW-1185">Reference proteome</keyword>
<protein>
    <submittedName>
        <fullName evidence="10">ABC transporter ATP-binding protein</fullName>
    </submittedName>
</protein>
<dbReference type="InterPro" id="IPR027417">
    <property type="entry name" value="P-loop_NTPase"/>
</dbReference>
<reference evidence="10 11" key="1">
    <citation type="submission" date="2018-06" db="EMBL/GenBank/DDBJ databases">
        <title>Phytoactinopolyspora halophila sp. nov., a novel halophilic actinomycete isolated from a saline soil in China.</title>
        <authorList>
            <person name="Tang S.-K."/>
        </authorList>
    </citation>
    <scope>NUCLEOTIDE SEQUENCE [LARGE SCALE GENOMIC DNA]</scope>
    <source>
        <strain evidence="10 11">YIM 96934</strain>
    </source>
</reference>
<dbReference type="GO" id="GO:0005886">
    <property type="term" value="C:plasma membrane"/>
    <property type="evidence" value="ECO:0007669"/>
    <property type="project" value="UniProtKB-SubCell"/>
</dbReference>
<evidence type="ECO:0000256" key="5">
    <source>
        <dbReference type="ARBA" id="ARBA00022741"/>
    </source>
</evidence>
<feature type="compositionally biased region" description="Basic and acidic residues" evidence="8">
    <location>
        <begin position="359"/>
        <end position="392"/>
    </location>
</feature>
<organism evidence="10 11">
    <name type="scientific">Phytoactinopolyspora halophila</name>
    <dbReference type="NCBI Taxonomy" id="1981511"/>
    <lineage>
        <taxon>Bacteria</taxon>
        <taxon>Bacillati</taxon>
        <taxon>Actinomycetota</taxon>
        <taxon>Actinomycetes</taxon>
        <taxon>Jiangellales</taxon>
        <taxon>Jiangellaceae</taxon>
        <taxon>Phytoactinopolyspora</taxon>
    </lineage>
</organism>
<evidence type="ECO:0000256" key="8">
    <source>
        <dbReference type="SAM" id="MobiDB-lite"/>
    </source>
</evidence>
<dbReference type="SMART" id="SM00382">
    <property type="entry name" value="AAA"/>
    <property type="match status" value="1"/>
</dbReference>
<dbReference type="GO" id="GO:0016887">
    <property type="term" value="F:ATP hydrolysis activity"/>
    <property type="evidence" value="ECO:0007669"/>
    <property type="project" value="InterPro"/>
</dbReference>
<comment type="similarity">
    <text evidence="2">Belongs to the ABC transporter superfamily.</text>
</comment>
<dbReference type="GO" id="GO:0015833">
    <property type="term" value="P:peptide transport"/>
    <property type="evidence" value="ECO:0007669"/>
    <property type="project" value="InterPro"/>
</dbReference>
<accession>A0A329QW36</accession>
<dbReference type="Proteomes" id="UP000250462">
    <property type="component" value="Unassembled WGS sequence"/>
</dbReference>
<dbReference type="NCBIfam" id="TIGR01727">
    <property type="entry name" value="oligo_HPY"/>
    <property type="match status" value="1"/>
</dbReference>
<dbReference type="PROSITE" id="PS50893">
    <property type="entry name" value="ABC_TRANSPORTER_2"/>
    <property type="match status" value="1"/>
</dbReference>
<feature type="domain" description="ABC transporter" evidence="9">
    <location>
        <begin position="24"/>
        <end position="271"/>
    </location>
</feature>
<dbReference type="Pfam" id="PF08352">
    <property type="entry name" value="oligo_HPY"/>
    <property type="match status" value="1"/>
</dbReference>
<evidence type="ECO:0000259" key="9">
    <source>
        <dbReference type="PROSITE" id="PS50893"/>
    </source>
</evidence>
<evidence type="ECO:0000256" key="1">
    <source>
        <dbReference type="ARBA" id="ARBA00004202"/>
    </source>
</evidence>
<evidence type="ECO:0000313" key="11">
    <source>
        <dbReference type="Proteomes" id="UP000250462"/>
    </source>
</evidence>
<keyword evidence="5" id="KW-0547">Nucleotide-binding</keyword>
<dbReference type="GO" id="GO:0005524">
    <property type="term" value="F:ATP binding"/>
    <property type="evidence" value="ECO:0007669"/>
    <property type="project" value="UniProtKB-KW"/>
</dbReference>
<dbReference type="OrthoDB" id="9809030at2"/>
<evidence type="ECO:0000256" key="2">
    <source>
        <dbReference type="ARBA" id="ARBA00005417"/>
    </source>
</evidence>
<comment type="subcellular location">
    <subcellularLocation>
        <location evidence="1">Cell membrane</location>
        <topology evidence="1">Peripheral membrane protein</topology>
    </subcellularLocation>
</comment>
<dbReference type="EMBL" id="QMIG01000004">
    <property type="protein sequence ID" value="RAW16525.1"/>
    <property type="molecule type" value="Genomic_DNA"/>
</dbReference>
<gene>
    <name evidence="10" type="ORF">DPM12_07420</name>
</gene>
<dbReference type="PANTHER" id="PTHR43297">
    <property type="entry name" value="OLIGOPEPTIDE TRANSPORT ATP-BINDING PROTEIN APPD"/>
    <property type="match status" value="1"/>
</dbReference>
<evidence type="ECO:0000256" key="7">
    <source>
        <dbReference type="ARBA" id="ARBA00023136"/>
    </source>
</evidence>
<feature type="region of interest" description="Disordered" evidence="8">
    <location>
        <begin position="340"/>
        <end position="392"/>
    </location>
</feature>
<dbReference type="AlphaFoldDB" id="A0A329QW36"/>
<keyword evidence="6 10" id="KW-0067">ATP-binding</keyword>
<dbReference type="InterPro" id="IPR003439">
    <property type="entry name" value="ABC_transporter-like_ATP-bd"/>
</dbReference>
<dbReference type="InterPro" id="IPR013563">
    <property type="entry name" value="Oligopep_ABC_C"/>
</dbReference>
<dbReference type="FunFam" id="3.40.50.300:FF:000016">
    <property type="entry name" value="Oligopeptide ABC transporter ATP-binding component"/>
    <property type="match status" value="1"/>
</dbReference>
<feature type="region of interest" description="Disordered" evidence="8">
    <location>
        <begin position="277"/>
        <end position="299"/>
    </location>
</feature>
<dbReference type="InterPro" id="IPR003593">
    <property type="entry name" value="AAA+_ATPase"/>
</dbReference>
<keyword evidence="4" id="KW-1003">Cell membrane</keyword>
<dbReference type="PROSITE" id="PS00211">
    <property type="entry name" value="ABC_TRANSPORTER_1"/>
    <property type="match status" value="1"/>
</dbReference>
<dbReference type="PANTHER" id="PTHR43297:SF2">
    <property type="entry name" value="DIPEPTIDE TRANSPORT ATP-BINDING PROTEIN DPPD"/>
    <property type="match status" value="1"/>
</dbReference>
<dbReference type="InterPro" id="IPR050388">
    <property type="entry name" value="ABC_Ni/Peptide_Import"/>
</dbReference>
<evidence type="ECO:0000256" key="6">
    <source>
        <dbReference type="ARBA" id="ARBA00022840"/>
    </source>
</evidence>
<keyword evidence="7" id="KW-0472">Membrane</keyword>
<dbReference type="CDD" id="cd03257">
    <property type="entry name" value="ABC_NikE_OppD_transporters"/>
    <property type="match status" value="1"/>
</dbReference>
<sequence>MPWSPSSTRGFVTTHERGSVTPLLEIDDLTITYRSARGEIPAVRGISFGLQPGDSLGLAGESGCGKSTVAAAVLRLLPRGTQVSGRIMLDGEDVLKMSFGTLRVVRWAGASIVFQGAMHSLNPVQRVARQIAEPIVLHEHISASAAEERAVELMTQVGLPTWRARSYPHQLSGGQRQRVMIAMALACSPQLIIADEATTALDVMIQAQVLALIKRLVAERDIALVMISHDLSVLADTCDQLAVMYAGKLVEHGPSHEVFGNAQHPYAQALSAAFPIVGDPDERRNPQGLAGDPPDPAALPTGCSFHPRCPVAMDECTSTTVELRAVRHDWQAACLRVEAEPTQPPAATPSALGVAAGPDARERDARAQERDAGSQERGAGDLRVRATSEDDT</sequence>
<dbReference type="SUPFAM" id="SSF52540">
    <property type="entry name" value="P-loop containing nucleoside triphosphate hydrolases"/>
    <property type="match status" value="1"/>
</dbReference>
<evidence type="ECO:0000256" key="4">
    <source>
        <dbReference type="ARBA" id="ARBA00022475"/>
    </source>
</evidence>
<proteinExistence type="inferred from homology"/>
<name>A0A329QW36_9ACTN</name>
<dbReference type="Pfam" id="PF00005">
    <property type="entry name" value="ABC_tran"/>
    <property type="match status" value="1"/>
</dbReference>
<evidence type="ECO:0000313" key="10">
    <source>
        <dbReference type="EMBL" id="RAW16525.1"/>
    </source>
</evidence>
<dbReference type="Gene3D" id="3.40.50.300">
    <property type="entry name" value="P-loop containing nucleotide triphosphate hydrolases"/>
    <property type="match status" value="1"/>
</dbReference>
<dbReference type="InterPro" id="IPR017871">
    <property type="entry name" value="ABC_transporter-like_CS"/>
</dbReference>